<dbReference type="OrthoDB" id="264142at2"/>
<evidence type="ECO:0000313" key="3">
    <source>
        <dbReference type="EMBL" id="CAD75650.1"/>
    </source>
</evidence>
<gene>
    <name evidence="3" type="ordered locus">RB7916</name>
</gene>
<feature type="transmembrane region" description="Helical" evidence="2">
    <location>
        <begin position="31"/>
        <end position="52"/>
    </location>
</feature>
<feature type="compositionally biased region" description="Polar residues" evidence="1">
    <location>
        <begin position="217"/>
        <end position="241"/>
    </location>
</feature>
<dbReference type="Proteomes" id="UP000001025">
    <property type="component" value="Chromosome"/>
</dbReference>
<feature type="region of interest" description="Disordered" evidence="1">
    <location>
        <begin position="217"/>
        <end position="245"/>
    </location>
</feature>
<evidence type="ECO:0000256" key="2">
    <source>
        <dbReference type="SAM" id="Phobius"/>
    </source>
</evidence>
<keyword evidence="2" id="KW-0472">Membrane</keyword>
<protein>
    <submittedName>
        <fullName evidence="3">Uncharacterized protein</fullName>
    </submittedName>
</protein>
<dbReference type="EMBL" id="BX294146">
    <property type="protein sequence ID" value="CAD75650.1"/>
    <property type="molecule type" value="Genomic_DNA"/>
</dbReference>
<dbReference type="eggNOG" id="ENOG502ZWEA">
    <property type="taxonomic scope" value="Bacteria"/>
</dbReference>
<dbReference type="PATRIC" id="fig|243090.15.peg.3830"/>
<name>Q7UMX4_RHOBA</name>
<dbReference type="STRING" id="243090.RB7916"/>
<dbReference type="EnsemblBacteria" id="CAD75650">
    <property type="protein sequence ID" value="CAD75650"/>
    <property type="gene ID" value="RB7916"/>
</dbReference>
<accession>Q7UMX4</accession>
<proteinExistence type="predicted"/>
<organism evidence="3 4">
    <name type="scientific">Rhodopirellula baltica (strain DSM 10527 / NCIMB 13988 / SH1)</name>
    <dbReference type="NCBI Taxonomy" id="243090"/>
    <lineage>
        <taxon>Bacteria</taxon>
        <taxon>Pseudomonadati</taxon>
        <taxon>Planctomycetota</taxon>
        <taxon>Planctomycetia</taxon>
        <taxon>Pirellulales</taxon>
        <taxon>Pirellulaceae</taxon>
        <taxon>Rhodopirellula</taxon>
    </lineage>
</organism>
<dbReference type="AlphaFoldDB" id="Q7UMX4"/>
<dbReference type="InParanoid" id="Q7UMX4"/>
<evidence type="ECO:0000313" key="4">
    <source>
        <dbReference type="Proteomes" id="UP000001025"/>
    </source>
</evidence>
<keyword evidence="2" id="KW-1133">Transmembrane helix</keyword>
<dbReference type="KEGG" id="rba:RB7916"/>
<reference evidence="3 4" key="1">
    <citation type="journal article" date="2003" name="Proc. Natl. Acad. Sci. U.S.A.">
        <title>Complete genome sequence of the marine planctomycete Pirellula sp. strain 1.</title>
        <authorList>
            <person name="Gloeckner F.O."/>
            <person name="Kube M."/>
            <person name="Bauer M."/>
            <person name="Teeling H."/>
            <person name="Lombardot T."/>
            <person name="Ludwig W."/>
            <person name="Gade D."/>
            <person name="Beck A."/>
            <person name="Borzym K."/>
            <person name="Heitmann K."/>
            <person name="Rabus R."/>
            <person name="Schlesner H."/>
            <person name="Amann R."/>
            <person name="Reinhardt R."/>
        </authorList>
    </citation>
    <scope>NUCLEOTIDE SEQUENCE [LARGE SCALE GENOMIC DNA]</scope>
    <source>
        <strain evidence="4">DSM 10527 / NCIMB 13988 / SH1</strain>
    </source>
</reference>
<dbReference type="HOGENOM" id="CLU_1061190_0_0_0"/>
<evidence type="ECO:0000256" key="1">
    <source>
        <dbReference type="SAM" id="MobiDB-lite"/>
    </source>
</evidence>
<sequence length="262" mass="28023">MPGTSQQWIAGLFHEPAKFSTRHNLMYRTSFSVKALNTAILFIAFVTIGIVACQGQGFIVPPDDIGDLEIVEVKQLPVVDRSCGPRFGIVIANKSNRCVEDFHVTAIGSLGQALPHSPRTTVVAGQIPANGALQVEVSLPIETLAMGNRGGLIIGLQHLTVIIDSWDEFFECNEFNNRKCFSMDSLPIETVESVTIETTTEVVPEAATLQPTVQPNTAPAVNVAPQNGGITQPAPATSAVSPQDPLRSAIEQITPNGNNLSQ</sequence>
<keyword evidence="4" id="KW-1185">Reference proteome</keyword>
<keyword evidence="2" id="KW-0812">Transmembrane</keyword>